<evidence type="ECO:0000256" key="1">
    <source>
        <dbReference type="SAM" id="MobiDB-lite"/>
    </source>
</evidence>
<dbReference type="EMBL" id="SSFO01000215">
    <property type="protein sequence ID" value="TXI30782.1"/>
    <property type="molecule type" value="Genomic_DNA"/>
</dbReference>
<comment type="caution">
    <text evidence="3">The sequence shown here is derived from an EMBL/GenBank/DDBJ whole genome shotgun (WGS) entry which is preliminary data.</text>
</comment>
<evidence type="ECO:0000313" key="4">
    <source>
        <dbReference type="Proteomes" id="UP000321110"/>
    </source>
</evidence>
<feature type="region of interest" description="Disordered" evidence="1">
    <location>
        <begin position="41"/>
        <end position="98"/>
    </location>
</feature>
<name>A0A5C7W231_AQUAC</name>
<feature type="chain" id="PRO_5022811800" description="DUF4148 domain-containing protein" evidence="2">
    <location>
        <begin position="25"/>
        <end position="98"/>
    </location>
</feature>
<feature type="signal peptide" evidence="2">
    <location>
        <begin position="1"/>
        <end position="24"/>
    </location>
</feature>
<dbReference type="Proteomes" id="UP000321110">
    <property type="component" value="Unassembled WGS sequence"/>
</dbReference>
<gene>
    <name evidence="3" type="ORF">E6Q69_12940</name>
</gene>
<organism evidence="3 4">
    <name type="scientific">Aquipseudomonas alcaligenes</name>
    <name type="common">Pseudomonas alcaligenes</name>
    <dbReference type="NCBI Taxonomy" id="43263"/>
    <lineage>
        <taxon>Bacteria</taxon>
        <taxon>Pseudomonadati</taxon>
        <taxon>Pseudomonadota</taxon>
        <taxon>Gammaproteobacteria</taxon>
        <taxon>Pseudomonadales</taxon>
        <taxon>Pseudomonadaceae</taxon>
        <taxon>Aquipseudomonas</taxon>
    </lineage>
</organism>
<dbReference type="AlphaFoldDB" id="A0A5C7W231"/>
<evidence type="ECO:0008006" key="5">
    <source>
        <dbReference type="Google" id="ProtNLM"/>
    </source>
</evidence>
<protein>
    <recommendedName>
        <fullName evidence="5">DUF4148 domain-containing protein</fullName>
    </recommendedName>
</protein>
<keyword evidence="2" id="KW-0732">Signal</keyword>
<proteinExistence type="predicted"/>
<evidence type="ECO:0000256" key="2">
    <source>
        <dbReference type="SAM" id="SignalP"/>
    </source>
</evidence>
<evidence type="ECO:0000313" key="3">
    <source>
        <dbReference type="EMBL" id="TXI30782.1"/>
    </source>
</evidence>
<sequence length="98" mass="10544">MKSLLGMTALAALMMGAAVTTAQAEGGADRLVNYRLQQEALVSDRSSQDSGERFVQLIKEQPTAAGSASEQQDRQEEMSAPSYKSPILKDRALYGSPH</sequence>
<reference evidence="3 4" key="1">
    <citation type="submission" date="2018-09" db="EMBL/GenBank/DDBJ databases">
        <title>Metagenome Assembled Genomes from an Advanced Water Purification Facility.</title>
        <authorList>
            <person name="Stamps B.W."/>
            <person name="Spear J.R."/>
        </authorList>
    </citation>
    <scope>NUCLEOTIDE SEQUENCE [LARGE SCALE GENOMIC DNA]</scope>
    <source>
        <strain evidence="3">Bin_52_1</strain>
    </source>
</reference>
<accession>A0A5C7W231</accession>